<dbReference type="OrthoDB" id="3364440at2759"/>
<dbReference type="PANTHER" id="PTHR43383:SF2">
    <property type="entry name" value="AMIDOHYDROLASE 2 FAMILY PROTEIN"/>
    <property type="match status" value="1"/>
</dbReference>
<evidence type="ECO:0000259" key="4">
    <source>
        <dbReference type="PROSITE" id="PS51987"/>
    </source>
</evidence>
<gene>
    <name evidence="5" type="ORF">FALBO_13526</name>
</gene>
<evidence type="ECO:0000313" key="6">
    <source>
        <dbReference type="Proteomes" id="UP000554235"/>
    </source>
</evidence>
<organism evidence="5 6">
    <name type="scientific">Fusarium albosuccineum</name>
    <dbReference type="NCBI Taxonomy" id="1237068"/>
    <lineage>
        <taxon>Eukaryota</taxon>
        <taxon>Fungi</taxon>
        <taxon>Dikarya</taxon>
        <taxon>Ascomycota</taxon>
        <taxon>Pezizomycotina</taxon>
        <taxon>Sordariomycetes</taxon>
        <taxon>Hypocreomycetidae</taxon>
        <taxon>Hypocreales</taxon>
        <taxon>Nectriaceae</taxon>
        <taxon>Fusarium</taxon>
        <taxon>Fusarium decemcellulare species complex</taxon>
    </lineage>
</organism>
<evidence type="ECO:0000313" key="5">
    <source>
        <dbReference type="EMBL" id="KAF4459712.1"/>
    </source>
</evidence>
<dbReference type="InterPro" id="IPR032466">
    <property type="entry name" value="Metal_Hydrolase"/>
</dbReference>
<dbReference type="Proteomes" id="UP000554235">
    <property type="component" value="Unassembled WGS sequence"/>
</dbReference>
<dbReference type="PANTHER" id="PTHR43383">
    <property type="entry name" value="NODULIN 6"/>
    <property type="match status" value="1"/>
</dbReference>
<keyword evidence="6" id="KW-1185">Reference proteome</keyword>
<dbReference type="GO" id="GO:0004356">
    <property type="term" value="F:glutamine synthetase activity"/>
    <property type="evidence" value="ECO:0007669"/>
    <property type="project" value="InterPro"/>
</dbReference>
<sequence>MAVDQVNNEEALRRVIHTTPIIDHHAHPLLKLSSIRRHPLLSIATEAHGDALDASRTSLAHIRTVNILSSLLGTEKTWDAVEAAIVRKQAGNYEEWIQTCLAGIENILVDDGLGNSADVESYSYLDSFTRSPNKRILRIEEVAAECIEKACGSFAHPSEAFSGSVENFMDAIYNALDDPEIVGFKSVICYRTGLDVVQITDLEVLMQKFQAIFDERKQDGAERFSRLEHEPLNDYFLHILAGLIQNSEDEHKKPIQFHTGLGDNDITLNKSSPSHLQEFIKTYPDVPIVLLHASYPFTRELGYLATVYSNVYADIGEVFPFISRDGQEGVVRQILELCPISKILWSTDGHWFPETYVLAVDQLREVLHTVLVDYVYKGDLTWVQAGQLVKDILFNNANKLYDLRLEFRSLPLDSGHRLEASEHNKIATLSRFLKNKEEPRFLRVYWNDFTAMPRMRAIPMRRVWSLLRNGDDFSFGVTKAGLGLLQIDVPVTNVVPTGEYRLHPDLSSLRLGPRKGHITVMGDFRETDGSAVPLCPRSLFKKTLEKAAKQGLEFTLGFEIELILFRRSDDGKYNPLDGDGHAWSVGRAMEHEAMIEVLEDAIEQLDEAGVYIEMVHPESANGQYEIILPKAPALEAVDTLLYTRDVINSCATAKGFRMTLHPKPYATACGTAAHVHMSISSPNGSDEDVYEPFYAGVLKHLRAVTAFTYSNMVSYERVLDGCWAGGTWVTWGTQNRETPLRKIEGSHWELKCIDGLANPYFALSAVLLAGIKGVADKEELVWGDCAEDPAQLSQSDREKLNISARLPKSIKEALGALMQDGELCDQLGSVLVHRYFDVKKAETDMLEQMGDEERSRWITERY</sequence>
<dbReference type="Gene3D" id="3.10.20.70">
    <property type="entry name" value="Glutamine synthetase, N-terminal domain"/>
    <property type="match status" value="1"/>
</dbReference>
<dbReference type="InterPro" id="IPR014746">
    <property type="entry name" value="Gln_synth/guanido_kin_cat_dom"/>
</dbReference>
<reference evidence="5 6" key="1">
    <citation type="submission" date="2020-01" db="EMBL/GenBank/DDBJ databases">
        <title>Identification and distribution of gene clusters putatively required for synthesis of sphingolipid metabolism inhibitors in phylogenetically diverse species of the filamentous fungus Fusarium.</title>
        <authorList>
            <person name="Kim H.-S."/>
            <person name="Busman M."/>
            <person name="Brown D.W."/>
            <person name="Divon H."/>
            <person name="Uhlig S."/>
            <person name="Proctor R.H."/>
        </authorList>
    </citation>
    <scope>NUCLEOTIDE SEQUENCE [LARGE SCALE GENOMIC DNA]</scope>
    <source>
        <strain evidence="5 6">NRRL 20459</strain>
    </source>
</reference>
<dbReference type="SUPFAM" id="SSF55931">
    <property type="entry name" value="Glutamine synthetase/guanido kinase"/>
    <property type="match status" value="1"/>
</dbReference>
<comment type="similarity">
    <text evidence="2 3">Belongs to the glutamine synthetase family.</text>
</comment>
<dbReference type="SUPFAM" id="SSF51556">
    <property type="entry name" value="Metallo-dependent hydrolases"/>
    <property type="match status" value="1"/>
</dbReference>
<protein>
    <recommendedName>
        <fullName evidence="1">Glutamine synthetase</fullName>
    </recommendedName>
</protein>
<dbReference type="InterPro" id="IPR008146">
    <property type="entry name" value="Gln_synth_cat_dom"/>
</dbReference>
<evidence type="ECO:0000256" key="2">
    <source>
        <dbReference type="PROSITE-ProRule" id="PRU01331"/>
    </source>
</evidence>
<dbReference type="Gene3D" id="3.30.590.10">
    <property type="entry name" value="Glutamine synthetase/guanido kinase, catalytic domain"/>
    <property type="match status" value="1"/>
</dbReference>
<dbReference type="EMBL" id="JAADYS010002111">
    <property type="protein sequence ID" value="KAF4459712.1"/>
    <property type="molecule type" value="Genomic_DNA"/>
</dbReference>
<dbReference type="Gene3D" id="3.20.20.140">
    <property type="entry name" value="Metal-dependent hydrolases"/>
    <property type="match status" value="1"/>
</dbReference>
<dbReference type="Pfam" id="PF04909">
    <property type="entry name" value="Amidohydro_2"/>
    <property type="match status" value="1"/>
</dbReference>
<comment type="caution">
    <text evidence="5">The sequence shown here is derived from an EMBL/GenBank/DDBJ whole genome shotgun (WGS) entry which is preliminary data.</text>
</comment>
<feature type="domain" description="GS catalytic" evidence="4">
    <location>
        <begin position="536"/>
        <end position="862"/>
    </location>
</feature>
<dbReference type="SMART" id="SM01230">
    <property type="entry name" value="Gln-synt_C"/>
    <property type="match status" value="1"/>
</dbReference>
<dbReference type="InterPro" id="IPR036651">
    <property type="entry name" value="Gln_synt_N_sf"/>
</dbReference>
<dbReference type="AlphaFoldDB" id="A0A8H4KYM6"/>
<dbReference type="PROSITE" id="PS51987">
    <property type="entry name" value="GS_CATALYTIC"/>
    <property type="match status" value="1"/>
</dbReference>
<dbReference type="Pfam" id="PF00120">
    <property type="entry name" value="Gln-synt_C"/>
    <property type="match status" value="1"/>
</dbReference>
<accession>A0A8H4KYM6</accession>
<evidence type="ECO:0000256" key="1">
    <source>
        <dbReference type="ARBA" id="ARBA00021364"/>
    </source>
</evidence>
<dbReference type="InterPro" id="IPR006680">
    <property type="entry name" value="Amidohydro-rel"/>
</dbReference>
<dbReference type="GO" id="GO:0016787">
    <property type="term" value="F:hydrolase activity"/>
    <property type="evidence" value="ECO:0007669"/>
    <property type="project" value="InterPro"/>
</dbReference>
<name>A0A8H4KYM6_9HYPO</name>
<proteinExistence type="inferred from homology"/>
<dbReference type="GO" id="GO:0006542">
    <property type="term" value="P:glutamine biosynthetic process"/>
    <property type="evidence" value="ECO:0007669"/>
    <property type="project" value="InterPro"/>
</dbReference>
<evidence type="ECO:0000256" key="3">
    <source>
        <dbReference type="RuleBase" id="RU000384"/>
    </source>
</evidence>